<evidence type="ECO:0000256" key="1">
    <source>
        <dbReference type="SAM" id="MobiDB-lite"/>
    </source>
</evidence>
<dbReference type="EMBL" id="BDDD01004658">
    <property type="protein sequence ID" value="GAV88060.1"/>
    <property type="molecule type" value="Genomic_DNA"/>
</dbReference>
<dbReference type="CDD" id="cd23709">
    <property type="entry name" value="Psrp5_CTD"/>
    <property type="match status" value="1"/>
</dbReference>
<dbReference type="Proteomes" id="UP000187406">
    <property type="component" value="Unassembled WGS sequence"/>
</dbReference>
<organism evidence="2 3">
    <name type="scientific">Cephalotus follicularis</name>
    <name type="common">Albany pitcher plant</name>
    <dbReference type="NCBI Taxonomy" id="3775"/>
    <lineage>
        <taxon>Eukaryota</taxon>
        <taxon>Viridiplantae</taxon>
        <taxon>Streptophyta</taxon>
        <taxon>Embryophyta</taxon>
        <taxon>Tracheophyta</taxon>
        <taxon>Spermatophyta</taxon>
        <taxon>Magnoliopsida</taxon>
        <taxon>eudicotyledons</taxon>
        <taxon>Gunneridae</taxon>
        <taxon>Pentapetalae</taxon>
        <taxon>rosids</taxon>
        <taxon>fabids</taxon>
        <taxon>Oxalidales</taxon>
        <taxon>Cephalotaceae</taxon>
        <taxon>Cephalotus</taxon>
    </lineage>
</organism>
<proteinExistence type="predicted"/>
<feature type="region of interest" description="Disordered" evidence="1">
    <location>
        <begin position="142"/>
        <end position="161"/>
    </location>
</feature>
<comment type="caution">
    <text evidence="2">The sequence shown here is derived from an EMBL/GenBank/DDBJ whole genome shotgun (WGS) entry which is preliminary data.</text>
</comment>
<accession>A0A1Q3D6F4</accession>
<sequence length="161" mass="18174">MGFLVLLNKLPSTSPTLSLTASSSASCSSRRILTPFSIAFASPISILHIKPIDLYSRHFNGFWVPKPFATNKRVAMIVKAAFGIKGTDSEAGETQCNSDELEDLVLDKVPLDPKLQLKLEQKMRMKSAKRIRLRGKKLIHKRRMRKKGRWPPSKMNKLKNV</sequence>
<evidence type="ECO:0000313" key="3">
    <source>
        <dbReference type="Proteomes" id="UP000187406"/>
    </source>
</evidence>
<name>A0A1Q3D6F4_CEPFO</name>
<dbReference type="OrthoDB" id="782293at2759"/>
<dbReference type="GO" id="GO:0032544">
    <property type="term" value="P:plastid translation"/>
    <property type="evidence" value="ECO:0007669"/>
    <property type="project" value="TreeGrafter"/>
</dbReference>
<dbReference type="AlphaFoldDB" id="A0A1Q3D6F4"/>
<dbReference type="PANTHER" id="PTHR34678">
    <property type="entry name" value="50S RIBOSOMAL PROTEIN 5, CHLOROPLASTIC"/>
    <property type="match status" value="1"/>
</dbReference>
<evidence type="ECO:0000313" key="2">
    <source>
        <dbReference type="EMBL" id="GAV88060.1"/>
    </source>
</evidence>
<gene>
    <name evidence="2" type="ORF">CFOL_v3_31484</name>
</gene>
<dbReference type="PANTHER" id="PTHR34678:SF4">
    <property type="entry name" value="50S RIBOSOMAL PROTEIN 5, CHLOROPLASTIC"/>
    <property type="match status" value="1"/>
</dbReference>
<keyword evidence="3" id="KW-1185">Reference proteome</keyword>
<protein>
    <submittedName>
        <fullName evidence="2">Uncharacterized protein</fullName>
    </submittedName>
</protein>
<reference evidence="3" key="1">
    <citation type="submission" date="2016-04" db="EMBL/GenBank/DDBJ databases">
        <title>Cephalotus genome sequencing.</title>
        <authorList>
            <person name="Fukushima K."/>
            <person name="Hasebe M."/>
            <person name="Fang X."/>
        </authorList>
    </citation>
    <scope>NUCLEOTIDE SEQUENCE [LARGE SCALE GENOMIC DNA]</scope>
    <source>
        <strain evidence="3">cv. St1</strain>
    </source>
</reference>
<dbReference type="GO" id="GO:0009535">
    <property type="term" value="C:chloroplast thylakoid membrane"/>
    <property type="evidence" value="ECO:0007669"/>
    <property type="project" value="TreeGrafter"/>
</dbReference>
<dbReference type="InParanoid" id="A0A1Q3D6F4"/>
<dbReference type="InterPro" id="IPR040307">
    <property type="entry name" value="Ribosomal_cL37"/>
</dbReference>
<dbReference type="STRING" id="3775.A0A1Q3D6F4"/>